<feature type="region of interest" description="Disordered" evidence="1">
    <location>
        <begin position="34"/>
        <end position="74"/>
    </location>
</feature>
<accession>A0A0B6Y1D2</accession>
<protein>
    <submittedName>
        <fullName evidence="2">Uncharacterized protein</fullName>
    </submittedName>
</protein>
<evidence type="ECO:0000256" key="1">
    <source>
        <dbReference type="SAM" id="MobiDB-lite"/>
    </source>
</evidence>
<sequence>ASRRMFDTAGVKYWQFHPRQKKISIEFDLIESTPGDVPTLPSKSRLDNTDAEVTSNSNNSGALKNFRIENHAEQ</sequence>
<dbReference type="EMBL" id="HACG01003242">
    <property type="protein sequence ID" value="CEK50107.1"/>
    <property type="molecule type" value="Transcribed_RNA"/>
</dbReference>
<proteinExistence type="predicted"/>
<feature type="non-terminal residue" evidence="2">
    <location>
        <position position="74"/>
    </location>
</feature>
<feature type="compositionally biased region" description="Polar residues" evidence="1">
    <location>
        <begin position="51"/>
        <end position="62"/>
    </location>
</feature>
<gene>
    <name evidence="2" type="primary">ORF9868</name>
</gene>
<organism evidence="2">
    <name type="scientific">Arion vulgaris</name>
    <dbReference type="NCBI Taxonomy" id="1028688"/>
    <lineage>
        <taxon>Eukaryota</taxon>
        <taxon>Metazoa</taxon>
        <taxon>Spiralia</taxon>
        <taxon>Lophotrochozoa</taxon>
        <taxon>Mollusca</taxon>
        <taxon>Gastropoda</taxon>
        <taxon>Heterobranchia</taxon>
        <taxon>Euthyneura</taxon>
        <taxon>Panpulmonata</taxon>
        <taxon>Eupulmonata</taxon>
        <taxon>Stylommatophora</taxon>
        <taxon>Helicina</taxon>
        <taxon>Arionoidea</taxon>
        <taxon>Arionidae</taxon>
        <taxon>Arion</taxon>
    </lineage>
</organism>
<evidence type="ECO:0000313" key="2">
    <source>
        <dbReference type="EMBL" id="CEK50107.1"/>
    </source>
</evidence>
<name>A0A0B6Y1D2_9EUPU</name>
<dbReference type="AlphaFoldDB" id="A0A0B6Y1D2"/>
<reference evidence="2" key="1">
    <citation type="submission" date="2014-12" db="EMBL/GenBank/DDBJ databases">
        <title>Insight into the proteome of Arion vulgaris.</title>
        <authorList>
            <person name="Aradska J."/>
            <person name="Bulat T."/>
            <person name="Smidak R."/>
            <person name="Sarate P."/>
            <person name="Gangsoo J."/>
            <person name="Sialana F."/>
            <person name="Bilban M."/>
            <person name="Lubec G."/>
        </authorList>
    </citation>
    <scope>NUCLEOTIDE SEQUENCE</scope>
    <source>
        <tissue evidence="2">Skin</tissue>
    </source>
</reference>
<feature type="non-terminal residue" evidence="2">
    <location>
        <position position="1"/>
    </location>
</feature>